<evidence type="ECO:0000313" key="2">
    <source>
        <dbReference type="EMBL" id="MDH6214872.1"/>
    </source>
</evidence>
<dbReference type="InterPro" id="IPR046879">
    <property type="entry name" value="KANL3/Tex30_Abhydrolase"/>
</dbReference>
<dbReference type="InterPro" id="IPR029058">
    <property type="entry name" value="AB_hydrolase_fold"/>
</dbReference>
<keyword evidence="2" id="KW-0378">Hydrolase</keyword>
<dbReference type="GO" id="GO:0016787">
    <property type="term" value="F:hydrolase activity"/>
    <property type="evidence" value="ECO:0007669"/>
    <property type="project" value="UniProtKB-KW"/>
</dbReference>
<dbReference type="EMBL" id="JARXVH010000003">
    <property type="protein sequence ID" value="MDH6214872.1"/>
    <property type="molecule type" value="Genomic_DNA"/>
</dbReference>
<protein>
    <submittedName>
        <fullName evidence="2">Alpha-beta hydrolase superfamily lysophospholipase</fullName>
    </submittedName>
</protein>
<name>A0ABT6LEZ9_9ACTN</name>
<evidence type="ECO:0000259" key="1">
    <source>
        <dbReference type="Pfam" id="PF20408"/>
    </source>
</evidence>
<comment type="caution">
    <text evidence="2">The sequence shown here is derived from an EMBL/GenBank/DDBJ whole genome shotgun (WGS) entry which is preliminary data.</text>
</comment>
<organism evidence="2 3">
    <name type="scientific">Streptomyces pseudovenezuelae</name>
    <dbReference type="NCBI Taxonomy" id="67350"/>
    <lineage>
        <taxon>Bacteria</taxon>
        <taxon>Bacillati</taxon>
        <taxon>Actinomycetota</taxon>
        <taxon>Actinomycetes</taxon>
        <taxon>Kitasatosporales</taxon>
        <taxon>Streptomycetaceae</taxon>
        <taxon>Streptomyces</taxon>
        <taxon>Streptomyces aurantiacus group</taxon>
    </lineage>
</organism>
<gene>
    <name evidence="2" type="ORF">M2283_002155</name>
</gene>
<evidence type="ECO:0000313" key="3">
    <source>
        <dbReference type="Proteomes" id="UP001160499"/>
    </source>
</evidence>
<dbReference type="Pfam" id="PF20408">
    <property type="entry name" value="Abhydrolase_11"/>
    <property type="match status" value="1"/>
</dbReference>
<sequence length="289" mass="31270">MLLVLAPLPPMPGFRSVLLPLKAVLGFPAGRGGYGCPRNAEGTHEERLIEPQDDTTEHEHADARVPLRMRRRPPHPRATVLVLHGGQETSERPARPWQLAALRMNPVVRAVIAELPHQDVLVAQVRYRLRGWNGDRADPVRDTLRALDALAELTGPVPTVLLGHSMGGRAALRAAGHPLVTGVVALAPWWPPAEPVEQTAGRRLVALHGERDHVTSPTETADCVRRARDEGATRAGLAVIADGDHGMLRRHRFWHDTAAALVAHVLAPTTAPDPLPEECYGAGASPVLL</sequence>
<reference evidence="2 3" key="1">
    <citation type="submission" date="2023-04" db="EMBL/GenBank/DDBJ databases">
        <title>Forest soil microbial communities from Buena Vista Peninsula, Colon Province, Panama.</title>
        <authorList>
            <person name="Bouskill N."/>
        </authorList>
    </citation>
    <scope>NUCLEOTIDE SEQUENCE [LARGE SCALE GENOMIC DNA]</scope>
    <source>
        <strain evidence="2 3">GGS1</strain>
    </source>
</reference>
<dbReference type="Proteomes" id="UP001160499">
    <property type="component" value="Unassembled WGS sequence"/>
</dbReference>
<keyword evidence="3" id="KW-1185">Reference proteome</keyword>
<dbReference type="SUPFAM" id="SSF53474">
    <property type="entry name" value="alpha/beta-Hydrolases"/>
    <property type="match status" value="1"/>
</dbReference>
<feature type="domain" description="KANL3/Tex30 alpha/beta hydrolase-like" evidence="1">
    <location>
        <begin position="149"/>
        <end position="253"/>
    </location>
</feature>
<accession>A0ABT6LEZ9</accession>
<dbReference type="Gene3D" id="3.40.50.1820">
    <property type="entry name" value="alpha/beta hydrolase"/>
    <property type="match status" value="1"/>
</dbReference>
<proteinExistence type="predicted"/>